<evidence type="ECO:0000313" key="2">
    <source>
        <dbReference type="Proteomes" id="UP001165064"/>
    </source>
</evidence>
<dbReference type="Proteomes" id="UP001165064">
    <property type="component" value="Unassembled WGS sequence"/>
</dbReference>
<sequence length="566" mass="63866">MGCLIARTWLTLLVTKLDGEIMKDLIGLRGKSFLRDLIYWFLIAVPASYINSGIKYLTSKLALNFRTNLVRYCHDLYMDSRLVYYKLQFNNNDDQDGSEEYQLDFKYIDQNFTEDINKFATSLTSLFSNVGKPLVDLIFFAVYLRDNIGTFGIVGILINYFLTGLILRRNSPNFSKLWKVKTYLEGIYYNYNLNLINNCEEISFYKGIKFEKLKITRLFRNLISHIEHETVLRFNYQLLEEYILKFTWPAFGYFFAAIPIIFDGGSGIDMDSTTNMRSFIVNKRLILSMADAGSRLMFSIKDVSRLGGVTDTIFSLLVNLHQVHDSNFQYGLKANATGFGSSLRLNSFASKSKLQQNQLLLLNNGITGTIQKSYQGLRFEDIPVIIPSSEGANGEHLVNHLSFQIKKGESLLILGQNAVGKTSIIRLISELWPLYSGLLSKPNSNDIYYVSQKSYFVGNGSFRDQIIYPLNHMEMLVKGSTDRDLCEILNDVGLGYLLERFGSLDYNPAFGGGSTNVSNKTDETSNGAVLANGSAGSSISNETNGKGIVIDEVMVNGEIVKEKDKN</sequence>
<protein>
    <submittedName>
        <fullName evidence="1">Unnamed protein product</fullName>
    </submittedName>
</protein>
<proteinExistence type="predicted"/>
<name>A0ACB5TK30_AMBMO</name>
<dbReference type="EMBL" id="BSXS01007686">
    <property type="protein sequence ID" value="GME89853.1"/>
    <property type="molecule type" value="Genomic_DNA"/>
</dbReference>
<keyword evidence="2" id="KW-1185">Reference proteome</keyword>
<evidence type="ECO:0000313" key="1">
    <source>
        <dbReference type="EMBL" id="GME89853.1"/>
    </source>
</evidence>
<organism evidence="1 2">
    <name type="scientific">Ambrosiozyma monospora</name>
    <name type="common">Yeast</name>
    <name type="synonym">Endomycopsis monosporus</name>
    <dbReference type="NCBI Taxonomy" id="43982"/>
    <lineage>
        <taxon>Eukaryota</taxon>
        <taxon>Fungi</taxon>
        <taxon>Dikarya</taxon>
        <taxon>Ascomycota</taxon>
        <taxon>Saccharomycotina</taxon>
        <taxon>Pichiomycetes</taxon>
        <taxon>Pichiales</taxon>
        <taxon>Pichiaceae</taxon>
        <taxon>Ambrosiozyma</taxon>
    </lineage>
</organism>
<comment type="caution">
    <text evidence="1">The sequence shown here is derived from an EMBL/GenBank/DDBJ whole genome shotgun (WGS) entry which is preliminary data.</text>
</comment>
<gene>
    <name evidence="1" type="ORF">Amon02_000859300</name>
</gene>
<reference evidence="1" key="1">
    <citation type="submission" date="2023-04" db="EMBL/GenBank/DDBJ databases">
        <title>Ambrosiozyma monospora NBRC 10751.</title>
        <authorList>
            <person name="Ichikawa N."/>
            <person name="Sato H."/>
            <person name="Tonouchi N."/>
        </authorList>
    </citation>
    <scope>NUCLEOTIDE SEQUENCE</scope>
    <source>
        <strain evidence="1">NBRC 10751</strain>
    </source>
</reference>
<accession>A0ACB5TK30</accession>